<dbReference type="InterPro" id="IPR010998">
    <property type="entry name" value="Integrase_recombinase_N"/>
</dbReference>
<comment type="subcellular location">
    <subcellularLocation>
        <location evidence="1 9">Cytoplasm</location>
    </subcellularLocation>
</comment>
<dbReference type="InterPro" id="IPR023009">
    <property type="entry name" value="Tyrosine_recombinase_XerC/XerD"/>
</dbReference>
<dbReference type="GO" id="GO:0051301">
    <property type="term" value="P:cell division"/>
    <property type="evidence" value="ECO:0007669"/>
    <property type="project" value="UniProtKB-KW"/>
</dbReference>
<dbReference type="GO" id="GO:0006313">
    <property type="term" value="P:DNA transposition"/>
    <property type="evidence" value="ECO:0007669"/>
    <property type="project" value="UniProtKB-UniRule"/>
</dbReference>
<evidence type="ECO:0000313" key="14">
    <source>
        <dbReference type="Proteomes" id="UP000245216"/>
    </source>
</evidence>
<dbReference type="InterPro" id="IPR013762">
    <property type="entry name" value="Integrase-like_cat_sf"/>
</dbReference>
<dbReference type="InterPro" id="IPR011010">
    <property type="entry name" value="DNA_brk_join_enz"/>
</dbReference>
<evidence type="ECO:0000259" key="12">
    <source>
        <dbReference type="PROSITE" id="PS51900"/>
    </source>
</evidence>
<keyword evidence="7 9" id="KW-0233">DNA recombination</keyword>
<dbReference type="Gene3D" id="1.10.443.10">
    <property type="entry name" value="Intergrase catalytic core"/>
    <property type="match status" value="1"/>
</dbReference>
<comment type="function">
    <text evidence="9">Site-specific tyrosine recombinase, which acts by catalyzing the cutting and rejoining of the recombining DNA molecules. The XerC-XerD complex is essential to convert dimers of the bacterial chromosome into monomers to permit their segregation at cell division. It also contributes to the segregational stability of plasmids.</text>
</comment>
<dbReference type="PROSITE" id="PS51898">
    <property type="entry name" value="TYR_RECOMBINASE"/>
    <property type="match status" value="1"/>
</dbReference>
<evidence type="ECO:0000256" key="3">
    <source>
        <dbReference type="ARBA" id="ARBA00022618"/>
    </source>
</evidence>
<dbReference type="RefSeq" id="WP_086069641.1">
    <property type="nucleotide sequence ID" value="NZ_CP048039.1"/>
</dbReference>
<feature type="domain" description="Tyr recombinase" evidence="11">
    <location>
        <begin position="128"/>
        <end position="328"/>
    </location>
</feature>
<dbReference type="HAMAP" id="MF_01808">
    <property type="entry name" value="Recomb_XerC_XerD"/>
    <property type="match status" value="1"/>
</dbReference>
<keyword evidence="3 9" id="KW-0132">Cell division</keyword>
<evidence type="ECO:0000256" key="1">
    <source>
        <dbReference type="ARBA" id="ARBA00004496"/>
    </source>
</evidence>
<sequence>MSGLKKQDRPPSGDKPHKQPAAPQALSPAMQSWLHQLSHEKRYSEHTLSAYRNDLRHLLAQYPGTDPDTLTQSQLRQAAARLHAQGLAPRSLARILAAWRGYYQSRTKELGWPLNPAASLKAPKIGRPLPKALSVDQTQQLLDRPTAPIQDDPVSWRNQAMFELFYSSGLRLAELVSLDTHYHQDTQYQSKSWLLLDDRELVVSGKGGKTRRLPVGEKALHALQQWLEKRPALASLATSADASAALFLGARGARIHPRMVQQELENYARASGLPVHVHPHSLRHSFASHLLQSAQDLRAVQELLGHTNISTTQIYTRLDFQHLAQAYDQAHPRAQRKNRASDKPDE</sequence>
<dbReference type="PANTHER" id="PTHR30349:SF81">
    <property type="entry name" value="TYROSINE RECOMBINASE XERC"/>
    <property type="match status" value="1"/>
</dbReference>
<dbReference type="Gene3D" id="1.10.150.130">
    <property type="match status" value="1"/>
</dbReference>
<keyword evidence="2 9" id="KW-0963">Cytoplasm</keyword>
<keyword evidence="8 9" id="KW-0131">Cell cycle</keyword>
<feature type="region of interest" description="Disordered" evidence="10">
    <location>
        <begin position="1"/>
        <end position="27"/>
    </location>
</feature>
<keyword evidence="6 9" id="KW-0238">DNA-binding</keyword>
<dbReference type="InterPro" id="IPR002104">
    <property type="entry name" value="Integrase_catalytic"/>
</dbReference>
<evidence type="ECO:0000256" key="9">
    <source>
        <dbReference type="HAMAP-Rule" id="MF_01808"/>
    </source>
</evidence>
<dbReference type="EMBL" id="QEXO01000002">
    <property type="protein sequence ID" value="PWE14967.1"/>
    <property type="molecule type" value="Genomic_DNA"/>
</dbReference>
<comment type="similarity">
    <text evidence="9">Belongs to the 'phage' integrase family. XerC subfamily.</text>
</comment>
<evidence type="ECO:0000259" key="11">
    <source>
        <dbReference type="PROSITE" id="PS51898"/>
    </source>
</evidence>
<gene>
    <name evidence="9" type="primary">xerC</name>
    <name evidence="13" type="ORF">DF183_09815</name>
</gene>
<feature type="active site" evidence="9">
    <location>
        <position position="280"/>
    </location>
</feature>
<dbReference type="PROSITE" id="PS51900">
    <property type="entry name" value="CB"/>
    <property type="match status" value="1"/>
</dbReference>
<dbReference type="STRING" id="511.UZ73_08610"/>
<feature type="active site" evidence="9">
    <location>
        <position position="306"/>
    </location>
</feature>
<dbReference type="Pfam" id="PF00589">
    <property type="entry name" value="Phage_integrase"/>
    <property type="match status" value="1"/>
</dbReference>
<organism evidence="13 14">
    <name type="scientific">Alcaligenes faecalis</name>
    <dbReference type="NCBI Taxonomy" id="511"/>
    <lineage>
        <taxon>Bacteria</taxon>
        <taxon>Pseudomonadati</taxon>
        <taxon>Pseudomonadota</taxon>
        <taxon>Betaproteobacteria</taxon>
        <taxon>Burkholderiales</taxon>
        <taxon>Alcaligenaceae</taxon>
        <taxon>Alcaligenes</taxon>
    </lineage>
</organism>
<dbReference type="InterPro" id="IPR050090">
    <property type="entry name" value="Tyrosine_recombinase_XerCD"/>
</dbReference>
<name>A0A2U2BLX4_ALCFA</name>
<accession>A0A2U2BLX4</accession>
<comment type="subunit">
    <text evidence="9">Forms a cyclic heterotetrameric complex composed of two molecules of XerC and two molecules of XerD.</text>
</comment>
<dbReference type="PANTHER" id="PTHR30349">
    <property type="entry name" value="PHAGE INTEGRASE-RELATED"/>
    <property type="match status" value="1"/>
</dbReference>
<feature type="active site" evidence="9">
    <location>
        <position position="171"/>
    </location>
</feature>
<evidence type="ECO:0000256" key="8">
    <source>
        <dbReference type="ARBA" id="ARBA00023306"/>
    </source>
</evidence>
<evidence type="ECO:0000256" key="7">
    <source>
        <dbReference type="ARBA" id="ARBA00023172"/>
    </source>
</evidence>
<keyword evidence="5 9" id="KW-0229">DNA integration</keyword>
<protein>
    <recommendedName>
        <fullName evidence="9">Tyrosine recombinase XerC</fullName>
    </recommendedName>
</protein>
<evidence type="ECO:0000313" key="13">
    <source>
        <dbReference type="EMBL" id="PWE14967.1"/>
    </source>
</evidence>
<reference evidence="13 14" key="2">
    <citation type="submission" date="2018-05" db="EMBL/GenBank/DDBJ databases">
        <authorList>
            <person name="Lanie J.A."/>
            <person name="Ng W.-L."/>
            <person name="Kazmierczak K.M."/>
            <person name="Andrzejewski T.M."/>
            <person name="Davidsen T.M."/>
            <person name="Wayne K.J."/>
            <person name="Tettelin H."/>
            <person name="Glass J.I."/>
            <person name="Rusch D."/>
            <person name="Podicherti R."/>
            <person name="Tsui H.-C.T."/>
            <person name="Winkler M.E."/>
        </authorList>
    </citation>
    <scope>NUCLEOTIDE SEQUENCE [LARGE SCALE GENOMIC DNA]</scope>
    <source>
        <strain evidence="13 14">YBY</strain>
    </source>
</reference>
<evidence type="ECO:0000256" key="4">
    <source>
        <dbReference type="ARBA" id="ARBA00022829"/>
    </source>
</evidence>
<evidence type="ECO:0000256" key="6">
    <source>
        <dbReference type="ARBA" id="ARBA00023125"/>
    </source>
</evidence>
<dbReference type="GO" id="GO:0005737">
    <property type="term" value="C:cytoplasm"/>
    <property type="evidence" value="ECO:0007669"/>
    <property type="project" value="UniProtKB-SubCell"/>
</dbReference>
<dbReference type="AlphaFoldDB" id="A0A2U2BLX4"/>
<dbReference type="SUPFAM" id="SSF56349">
    <property type="entry name" value="DNA breaking-rejoining enzymes"/>
    <property type="match status" value="1"/>
</dbReference>
<evidence type="ECO:0000256" key="10">
    <source>
        <dbReference type="SAM" id="MobiDB-lite"/>
    </source>
</evidence>
<feature type="active site" evidence="9">
    <location>
        <position position="206"/>
    </location>
</feature>
<feature type="active site" description="O-(3'-phospho-DNA)-tyrosine intermediate" evidence="9">
    <location>
        <position position="315"/>
    </location>
</feature>
<dbReference type="InterPro" id="IPR004107">
    <property type="entry name" value="Integrase_SAM-like_N"/>
</dbReference>
<dbReference type="GO" id="GO:0009037">
    <property type="term" value="F:tyrosine-based site-specific recombinase activity"/>
    <property type="evidence" value="ECO:0007669"/>
    <property type="project" value="UniProtKB-UniRule"/>
</dbReference>
<feature type="domain" description="Core-binding (CB)" evidence="12">
    <location>
        <begin position="24"/>
        <end position="107"/>
    </location>
</feature>
<evidence type="ECO:0000256" key="5">
    <source>
        <dbReference type="ARBA" id="ARBA00022908"/>
    </source>
</evidence>
<reference evidence="13 14" key="1">
    <citation type="submission" date="2018-05" db="EMBL/GenBank/DDBJ databases">
        <title>Genome Sequence of an Efficient Indole-Degrading Bacterium, Alcaligenes sp.YBY.</title>
        <authorList>
            <person name="Yang B."/>
        </authorList>
    </citation>
    <scope>NUCLEOTIDE SEQUENCE [LARGE SCALE GENOMIC DNA]</scope>
    <source>
        <strain evidence="13 14">YBY</strain>
    </source>
</reference>
<evidence type="ECO:0000256" key="2">
    <source>
        <dbReference type="ARBA" id="ARBA00022490"/>
    </source>
</evidence>
<dbReference type="Proteomes" id="UP000245216">
    <property type="component" value="Unassembled WGS sequence"/>
</dbReference>
<dbReference type="GO" id="GO:0003677">
    <property type="term" value="F:DNA binding"/>
    <property type="evidence" value="ECO:0007669"/>
    <property type="project" value="UniProtKB-UniRule"/>
</dbReference>
<dbReference type="Pfam" id="PF02899">
    <property type="entry name" value="Phage_int_SAM_1"/>
    <property type="match status" value="1"/>
</dbReference>
<comment type="caution">
    <text evidence="13">The sequence shown here is derived from an EMBL/GenBank/DDBJ whole genome shotgun (WGS) entry which is preliminary data.</text>
</comment>
<dbReference type="InterPro" id="IPR044068">
    <property type="entry name" value="CB"/>
</dbReference>
<dbReference type="CDD" id="cd00798">
    <property type="entry name" value="INT_XerDC_C"/>
    <property type="match status" value="1"/>
</dbReference>
<keyword evidence="4 9" id="KW-0159">Chromosome partition</keyword>
<dbReference type="GO" id="GO:0007059">
    <property type="term" value="P:chromosome segregation"/>
    <property type="evidence" value="ECO:0007669"/>
    <property type="project" value="UniProtKB-UniRule"/>
</dbReference>
<dbReference type="SUPFAM" id="SSF47823">
    <property type="entry name" value="lambda integrase-like, N-terminal domain"/>
    <property type="match status" value="1"/>
</dbReference>
<proteinExistence type="inferred from homology"/>
<feature type="active site" evidence="9">
    <location>
        <position position="283"/>
    </location>
</feature>
<feature type="compositionally biased region" description="Basic and acidic residues" evidence="10">
    <location>
        <begin position="1"/>
        <end position="17"/>
    </location>
</feature>